<organism evidence="2 3">
    <name type="scientific">Phytophthora megakarya</name>
    <dbReference type="NCBI Taxonomy" id="4795"/>
    <lineage>
        <taxon>Eukaryota</taxon>
        <taxon>Sar</taxon>
        <taxon>Stramenopiles</taxon>
        <taxon>Oomycota</taxon>
        <taxon>Peronosporomycetes</taxon>
        <taxon>Peronosporales</taxon>
        <taxon>Peronosporaceae</taxon>
        <taxon>Phytophthora</taxon>
    </lineage>
</organism>
<evidence type="ECO:0000313" key="3">
    <source>
        <dbReference type="Proteomes" id="UP000198211"/>
    </source>
</evidence>
<feature type="non-terminal residue" evidence="2">
    <location>
        <position position="514"/>
    </location>
</feature>
<accession>A0A225UQF0</accession>
<sequence>MNGVESVPSLRSETLRAQRVSAAASNVTPQLQSWMTLGIRWIAAADDLRRVNALLVAHAEEHQRDVARIRDLETSSSAAEAARISAQADRDSAQASVLPIASRAAIFRSALLDARRSATQRREQTQERVRHLPARAAGLENALALSQQASQAEIARLGGLIDQSDLAYTERTMSWRRLLPEARAGRESARLVRDALVTRLSDMVTAVGGSVDVTQLVRSFESRVEASTYAATPLPPDLDPEIGRAAATLSGLLEVVVGLNAYAAAVVLRRLQTPLRRTARLPSSPAADSSLGPLSRATSPASSGADSDARPPARQRRRLTPPSSDPVSDSTEGSAHSRASGGGPVRSSGGRLFSSDSDSDNGAPNGGPAGFPPTGGVAPAVRPFFTPVIPPFQHRAEWTRSRYAPWARALRDLTLSYLTARALRVEHLPPRAWIFPTTSSPVPAFWDPTLLTERMVEDFYATRPWDYLTRRAQPLTFDIHDTHFQSFVARYEMHLDHWAQAYWESTHEFPVPNT</sequence>
<protein>
    <submittedName>
        <fullName evidence="2">Uncharacterized protein</fullName>
    </submittedName>
</protein>
<reference evidence="3" key="1">
    <citation type="submission" date="2017-03" db="EMBL/GenBank/DDBJ databases">
        <title>Phytopthora megakarya and P. palmivora, two closely related causual agents of cacao black pod achieved similar genome size and gene model numbers by different mechanisms.</title>
        <authorList>
            <person name="Ali S."/>
            <person name="Shao J."/>
            <person name="Larry D.J."/>
            <person name="Kronmiller B."/>
            <person name="Shen D."/>
            <person name="Strem M.D."/>
            <person name="Melnick R.L."/>
            <person name="Guiltinan M.J."/>
            <person name="Tyler B.M."/>
            <person name="Meinhardt L.W."/>
            <person name="Bailey B.A."/>
        </authorList>
    </citation>
    <scope>NUCLEOTIDE SEQUENCE [LARGE SCALE GENOMIC DNA]</scope>
    <source>
        <strain evidence="3">zdho120</strain>
    </source>
</reference>
<dbReference type="AlphaFoldDB" id="A0A225UQF0"/>
<proteinExistence type="predicted"/>
<dbReference type="EMBL" id="NBNE01013306">
    <property type="protein sequence ID" value="OWY95180.1"/>
    <property type="molecule type" value="Genomic_DNA"/>
</dbReference>
<feature type="region of interest" description="Disordered" evidence="1">
    <location>
        <begin position="278"/>
        <end position="377"/>
    </location>
</feature>
<comment type="caution">
    <text evidence="2">The sequence shown here is derived from an EMBL/GenBank/DDBJ whole genome shotgun (WGS) entry which is preliminary data.</text>
</comment>
<dbReference type="STRING" id="4795.A0A225UQF0"/>
<dbReference type="Proteomes" id="UP000198211">
    <property type="component" value="Unassembled WGS sequence"/>
</dbReference>
<evidence type="ECO:0000256" key="1">
    <source>
        <dbReference type="SAM" id="MobiDB-lite"/>
    </source>
</evidence>
<evidence type="ECO:0000313" key="2">
    <source>
        <dbReference type="EMBL" id="OWY95180.1"/>
    </source>
</evidence>
<feature type="compositionally biased region" description="Polar residues" evidence="1">
    <location>
        <begin position="296"/>
        <end position="305"/>
    </location>
</feature>
<feature type="compositionally biased region" description="Low complexity" evidence="1">
    <location>
        <begin position="321"/>
        <end position="330"/>
    </location>
</feature>
<keyword evidence="3" id="KW-1185">Reference proteome</keyword>
<name>A0A225UQF0_9STRA</name>
<gene>
    <name evidence="2" type="ORF">PHMEG_00034882</name>
</gene>